<dbReference type="Pfam" id="PF16198">
    <property type="entry name" value="TruB_C_2"/>
    <property type="match status" value="1"/>
</dbReference>
<dbReference type="Pfam" id="PF01509">
    <property type="entry name" value="TruB_N"/>
    <property type="match status" value="1"/>
</dbReference>
<dbReference type="CDD" id="cd02573">
    <property type="entry name" value="PseudoU_synth_EcTruB"/>
    <property type="match status" value="1"/>
</dbReference>
<dbReference type="GO" id="GO:0031119">
    <property type="term" value="P:tRNA pseudouridine synthesis"/>
    <property type="evidence" value="ECO:0007669"/>
    <property type="project" value="UniProtKB-UniRule"/>
</dbReference>
<dbReference type="EMBL" id="FTOO01000006">
    <property type="protein sequence ID" value="SIS89922.1"/>
    <property type="molecule type" value="Genomic_DNA"/>
</dbReference>
<dbReference type="Gene3D" id="3.30.2350.10">
    <property type="entry name" value="Pseudouridine synthase"/>
    <property type="match status" value="1"/>
</dbReference>
<dbReference type="GO" id="GO:0160148">
    <property type="term" value="F:tRNA pseudouridine(55) synthase activity"/>
    <property type="evidence" value="ECO:0007669"/>
    <property type="project" value="UniProtKB-EC"/>
</dbReference>
<dbReference type="InterPro" id="IPR014780">
    <property type="entry name" value="tRNA_psdUridine_synth_TruB"/>
</dbReference>
<feature type="domain" description="Pseudouridine synthase II N-terminal" evidence="6">
    <location>
        <begin position="26"/>
        <end position="178"/>
    </location>
</feature>
<evidence type="ECO:0000256" key="4">
    <source>
        <dbReference type="ARBA" id="ARBA00023235"/>
    </source>
</evidence>
<dbReference type="PANTHER" id="PTHR13767">
    <property type="entry name" value="TRNA-PSEUDOURIDINE SYNTHASE"/>
    <property type="match status" value="1"/>
</dbReference>
<protein>
    <recommendedName>
        <fullName evidence="5">tRNA pseudouridine synthase B</fullName>
        <ecNumber evidence="5">5.4.99.25</ecNumber>
    </recommendedName>
    <alternativeName>
        <fullName evidence="5">tRNA pseudouridine(55) synthase</fullName>
        <shortName evidence="5">Psi55 synthase</shortName>
    </alternativeName>
    <alternativeName>
        <fullName evidence="5">tRNA pseudouridylate synthase</fullName>
    </alternativeName>
    <alternativeName>
        <fullName evidence="5">tRNA-uridine isomerase</fullName>
    </alternativeName>
</protein>
<keyword evidence="9" id="KW-1185">Reference proteome</keyword>
<dbReference type="InterPro" id="IPR002501">
    <property type="entry name" value="PsdUridine_synth_N"/>
</dbReference>
<accession>A0A1N7MV32</accession>
<comment type="function">
    <text evidence="5">Responsible for synthesis of pseudouridine from uracil-55 in the psi GC loop of transfer RNAs.</text>
</comment>
<dbReference type="EC" id="5.4.99.25" evidence="5"/>
<dbReference type="Proteomes" id="UP000186156">
    <property type="component" value="Unassembled WGS sequence"/>
</dbReference>
<proteinExistence type="inferred from homology"/>
<evidence type="ECO:0000259" key="6">
    <source>
        <dbReference type="Pfam" id="PF01509"/>
    </source>
</evidence>
<keyword evidence="4 5" id="KW-0413">Isomerase</keyword>
<feature type="domain" description="tRNA pseudouridylate synthase B C-terminal" evidence="7">
    <location>
        <begin position="179"/>
        <end position="217"/>
    </location>
</feature>
<evidence type="ECO:0000256" key="2">
    <source>
        <dbReference type="ARBA" id="ARBA00005642"/>
    </source>
</evidence>
<dbReference type="HAMAP" id="MF_01080">
    <property type="entry name" value="TruB_bact"/>
    <property type="match status" value="1"/>
</dbReference>
<evidence type="ECO:0000259" key="7">
    <source>
        <dbReference type="Pfam" id="PF16198"/>
    </source>
</evidence>
<evidence type="ECO:0000256" key="3">
    <source>
        <dbReference type="ARBA" id="ARBA00022694"/>
    </source>
</evidence>
<dbReference type="GO" id="GO:0003723">
    <property type="term" value="F:RNA binding"/>
    <property type="evidence" value="ECO:0007669"/>
    <property type="project" value="InterPro"/>
</dbReference>
<dbReference type="SUPFAM" id="SSF55120">
    <property type="entry name" value="Pseudouridine synthase"/>
    <property type="match status" value="1"/>
</dbReference>
<sequence length="304" mass="32873">MQELDGVLLIDKPEGMTSHDVVDRVRKKLGVRRVGHAGTLDPMATGLLMVCVGRVTRLLEYLGQGDKIYSGRVVLGIGTDTDDAEGTVVAEASAAHVNLAAVREAAAQLTGEIRQRPPQYSAIHIDGRRAYDLAREGKKVEIPERTVRVEAFTIDALSHEGDLAVADFHVRCSKGTYVRALCRDLGALLGVPAHMRSLRRLGIGRARIEDAIPLSDWLASDSPAAHLRDPLLYLEGLPMWHPPREAMERLANGQKVEVPEADALAAAPGDVVLVVYAGAVAAVGEIVEGPRTAVRPKKVFWKRG</sequence>
<gene>
    <name evidence="5" type="primary">truB</name>
    <name evidence="8" type="ORF">SAMN05421799_106143</name>
</gene>
<evidence type="ECO:0000256" key="1">
    <source>
        <dbReference type="ARBA" id="ARBA00000385"/>
    </source>
</evidence>
<reference evidence="9" key="1">
    <citation type="submission" date="2017-01" db="EMBL/GenBank/DDBJ databases">
        <authorList>
            <person name="Varghese N."/>
            <person name="Submissions S."/>
        </authorList>
    </citation>
    <scope>NUCLEOTIDE SEQUENCE [LARGE SCALE GENOMIC DNA]</scope>
    <source>
        <strain evidence="9">DSM 16176</strain>
    </source>
</reference>
<comment type="similarity">
    <text evidence="2 5">Belongs to the pseudouridine synthase TruB family. Type 1 subfamily.</text>
</comment>
<dbReference type="OrthoDB" id="9802309at2"/>
<dbReference type="STRING" id="252246.SAMN05421799_106143"/>
<evidence type="ECO:0000313" key="9">
    <source>
        <dbReference type="Proteomes" id="UP000186156"/>
    </source>
</evidence>
<dbReference type="GO" id="GO:1990481">
    <property type="term" value="P:mRNA pseudouridine synthesis"/>
    <property type="evidence" value="ECO:0007669"/>
    <property type="project" value="TreeGrafter"/>
</dbReference>
<dbReference type="InterPro" id="IPR020103">
    <property type="entry name" value="PsdUridine_synth_cat_dom_sf"/>
</dbReference>
<dbReference type="PANTHER" id="PTHR13767:SF2">
    <property type="entry name" value="PSEUDOURIDYLATE SYNTHASE TRUB1"/>
    <property type="match status" value="1"/>
</dbReference>
<dbReference type="AlphaFoldDB" id="A0A1N7MV32"/>
<evidence type="ECO:0000313" key="8">
    <source>
        <dbReference type="EMBL" id="SIS89922.1"/>
    </source>
</evidence>
<feature type="active site" description="Nucleophile" evidence="5">
    <location>
        <position position="41"/>
    </location>
</feature>
<comment type="catalytic activity">
    <reaction evidence="1 5">
        <text>uridine(55) in tRNA = pseudouridine(55) in tRNA</text>
        <dbReference type="Rhea" id="RHEA:42532"/>
        <dbReference type="Rhea" id="RHEA-COMP:10101"/>
        <dbReference type="Rhea" id="RHEA-COMP:10102"/>
        <dbReference type="ChEBI" id="CHEBI:65314"/>
        <dbReference type="ChEBI" id="CHEBI:65315"/>
        <dbReference type="EC" id="5.4.99.25"/>
    </reaction>
</comment>
<dbReference type="NCBIfam" id="TIGR00431">
    <property type="entry name" value="TruB"/>
    <property type="match status" value="1"/>
</dbReference>
<evidence type="ECO:0000256" key="5">
    <source>
        <dbReference type="HAMAP-Rule" id="MF_01080"/>
    </source>
</evidence>
<dbReference type="RefSeq" id="WP_076347087.1">
    <property type="nucleotide sequence ID" value="NZ_FTOO01000006.1"/>
</dbReference>
<keyword evidence="3 5" id="KW-0819">tRNA processing</keyword>
<name>A0A1N7MV32_9BACL</name>
<dbReference type="InterPro" id="IPR032819">
    <property type="entry name" value="TruB_C"/>
</dbReference>
<organism evidence="8 9">
    <name type="scientific">Alicyclobacillus vulcanalis</name>
    <dbReference type="NCBI Taxonomy" id="252246"/>
    <lineage>
        <taxon>Bacteria</taxon>
        <taxon>Bacillati</taxon>
        <taxon>Bacillota</taxon>
        <taxon>Bacilli</taxon>
        <taxon>Bacillales</taxon>
        <taxon>Alicyclobacillaceae</taxon>
        <taxon>Alicyclobacillus</taxon>
    </lineage>
</organism>